<dbReference type="AlphaFoldDB" id="A0A060Z3F5"/>
<dbReference type="InterPro" id="IPR005024">
    <property type="entry name" value="Snf7_fam"/>
</dbReference>
<feature type="non-terminal residue" evidence="3">
    <location>
        <position position="1"/>
    </location>
</feature>
<evidence type="ECO:0008006" key="5">
    <source>
        <dbReference type="Google" id="ProtNLM"/>
    </source>
</evidence>
<dbReference type="GO" id="GO:0006900">
    <property type="term" value="P:vesicle budding from membrane"/>
    <property type="evidence" value="ECO:0007669"/>
    <property type="project" value="TreeGrafter"/>
</dbReference>
<dbReference type="EMBL" id="FR938279">
    <property type="protein sequence ID" value="CDQ98561.1"/>
    <property type="molecule type" value="Genomic_DNA"/>
</dbReference>
<reference evidence="3" key="1">
    <citation type="journal article" date="2014" name="Nat. Commun.">
        <title>The rainbow trout genome provides novel insights into evolution after whole-genome duplication in vertebrates.</title>
        <authorList>
            <person name="Berthelot C."/>
            <person name="Brunet F."/>
            <person name="Chalopin D."/>
            <person name="Juanchich A."/>
            <person name="Bernard M."/>
            <person name="Noel B."/>
            <person name="Bento P."/>
            <person name="Da Silva C."/>
            <person name="Labadie K."/>
            <person name="Alberti A."/>
            <person name="Aury J.M."/>
            <person name="Louis A."/>
            <person name="Dehais P."/>
            <person name="Bardou P."/>
            <person name="Montfort J."/>
            <person name="Klopp C."/>
            <person name="Cabau C."/>
            <person name="Gaspin C."/>
            <person name="Thorgaard G.H."/>
            <person name="Boussaha M."/>
            <person name="Quillet E."/>
            <person name="Guyomard R."/>
            <person name="Galiana D."/>
            <person name="Bobe J."/>
            <person name="Volff J.N."/>
            <person name="Genet C."/>
            <person name="Wincker P."/>
            <person name="Jaillon O."/>
            <person name="Roest Crollius H."/>
            <person name="Guiguen Y."/>
        </authorList>
    </citation>
    <scope>NUCLEOTIDE SEQUENCE [LARGE SCALE GENOMIC DNA]</scope>
</reference>
<dbReference type="Proteomes" id="UP000193380">
    <property type="component" value="Unassembled WGS sequence"/>
</dbReference>
<dbReference type="GO" id="GO:0009898">
    <property type="term" value="C:cytoplasmic side of plasma membrane"/>
    <property type="evidence" value="ECO:0007669"/>
    <property type="project" value="TreeGrafter"/>
</dbReference>
<proteinExistence type="inferred from homology"/>
<reference evidence="3" key="2">
    <citation type="submission" date="2014-03" db="EMBL/GenBank/DDBJ databases">
        <authorList>
            <person name="Genoscope - CEA"/>
        </authorList>
    </citation>
    <scope>NUCLEOTIDE SEQUENCE</scope>
</reference>
<evidence type="ECO:0000313" key="4">
    <source>
        <dbReference type="Proteomes" id="UP000193380"/>
    </source>
</evidence>
<sequence>ALRYLRSRKRVERKADGLNAQLENVKGILDRIANSETDKLVIQAYQAGVSALRLSLKDGTVEGAESLVDQIQELCDTQDEMNQTLAGGALNSTDADTDELEDELRSLLESSTLDRPSTLPEVPSHPLSPVRESGSICDDLLCALPLVPQSLFNITDEELDKELSRLTLADTCLQEKDCTAPVKRAESAQ</sequence>
<protein>
    <recommendedName>
        <fullName evidence="5">Charged multivesicular body protein 7</fullName>
    </recommendedName>
</protein>
<feature type="region of interest" description="Disordered" evidence="2">
    <location>
        <begin position="109"/>
        <end position="130"/>
    </location>
</feature>
<comment type="similarity">
    <text evidence="1">Belongs to the SNF7 family.</text>
</comment>
<evidence type="ECO:0000256" key="2">
    <source>
        <dbReference type="SAM" id="MobiDB-lite"/>
    </source>
</evidence>
<dbReference type="GO" id="GO:0032511">
    <property type="term" value="P:late endosome to vacuole transport via multivesicular body sorting pathway"/>
    <property type="evidence" value="ECO:0007669"/>
    <property type="project" value="TreeGrafter"/>
</dbReference>
<dbReference type="PANTHER" id="PTHR22761">
    <property type="entry name" value="CHARGED MULTIVESICULAR BODY PROTEIN"/>
    <property type="match status" value="1"/>
</dbReference>
<dbReference type="PANTHER" id="PTHR22761:SF21">
    <property type="entry name" value="CHARGED MULTIVESICULAR BODY PROTEIN 7"/>
    <property type="match status" value="1"/>
</dbReference>
<evidence type="ECO:0000313" key="3">
    <source>
        <dbReference type="EMBL" id="CDQ98561.1"/>
    </source>
</evidence>
<name>A0A060Z3F5_ONCMY</name>
<dbReference type="Pfam" id="PF03357">
    <property type="entry name" value="Snf7"/>
    <property type="match status" value="1"/>
</dbReference>
<dbReference type="PaxDb" id="8022-A0A060Z3F5"/>
<dbReference type="GO" id="GO:0005771">
    <property type="term" value="C:multivesicular body"/>
    <property type="evidence" value="ECO:0007669"/>
    <property type="project" value="TreeGrafter"/>
</dbReference>
<accession>A0A060Z3F5</accession>
<organism evidence="3 4">
    <name type="scientific">Oncorhynchus mykiss</name>
    <name type="common">Rainbow trout</name>
    <name type="synonym">Salmo gairdneri</name>
    <dbReference type="NCBI Taxonomy" id="8022"/>
    <lineage>
        <taxon>Eukaryota</taxon>
        <taxon>Metazoa</taxon>
        <taxon>Chordata</taxon>
        <taxon>Craniata</taxon>
        <taxon>Vertebrata</taxon>
        <taxon>Euteleostomi</taxon>
        <taxon>Actinopterygii</taxon>
        <taxon>Neopterygii</taxon>
        <taxon>Teleostei</taxon>
        <taxon>Protacanthopterygii</taxon>
        <taxon>Salmoniformes</taxon>
        <taxon>Salmonidae</taxon>
        <taxon>Salmoninae</taxon>
        <taxon>Oncorhynchus</taxon>
    </lineage>
</organism>
<dbReference type="STRING" id="8022.A0A060Z3F5"/>
<evidence type="ECO:0000256" key="1">
    <source>
        <dbReference type="ARBA" id="ARBA00006190"/>
    </source>
</evidence>
<gene>
    <name evidence="3" type="ORF">GSONMT00034580001</name>
</gene>
<dbReference type="GO" id="GO:0000815">
    <property type="term" value="C:ESCRT III complex"/>
    <property type="evidence" value="ECO:0007669"/>
    <property type="project" value="TreeGrafter"/>
</dbReference>